<evidence type="ECO:0000256" key="1">
    <source>
        <dbReference type="SAM" id="MobiDB-lite"/>
    </source>
</evidence>
<organism evidence="2">
    <name type="scientific">Pseudarthrobacter sulfonivorans</name>
    <dbReference type="NCBI Taxonomy" id="121292"/>
    <lineage>
        <taxon>Bacteria</taxon>
        <taxon>Bacillati</taxon>
        <taxon>Actinomycetota</taxon>
        <taxon>Actinomycetes</taxon>
        <taxon>Micrococcales</taxon>
        <taxon>Micrococcaceae</taxon>
        <taxon>Pseudarthrobacter</taxon>
    </lineage>
</organism>
<dbReference type="Proteomes" id="UP000065151">
    <property type="component" value="Chromosome"/>
</dbReference>
<name>A0A0U2XDM5_9MICC</name>
<dbReference type="AlphaFoldDB" id="A0A0U2XDM5"/>
<reference evidence="2 3" key="1">
    <citation type="submission" date="2015-12" db="EMBL/GenBank/DDBJ databases">
        <authorList>
            <person name="Shamseldin A."/>
            <person name="Moawad H."/>
            <person name="Abd El-Rahim W.M."/>
            <person name="Sadowsky M.J."/>
        </authorList>
    </citation>
    <scope>NUCLEOTIDE SEQUENCE [LARGE SCALE GENOMIC DNA]</scope>
    <source>
        <strain evidence="2 3">Ar51</strain>
    </source>
</reference>
<evidence type="ECO:0000313" key="3">
    <source>
        <dbReference type="Proteomes" id="UP000065151"/>
    </source>
</evidence>
<feature type="region of interest" description="Disordered" evidence="1">
    <location>
        <begin position="1"/>
        <end position="36"/>
    </location>
</feature>
<proteinExistence type="predicted"/>
<accession>A0A0U2XDM5</accession>
<gene>
    <name evidence="2" type="ORF">AU252_13320</name>
</gene>
<dbReference type="KEGG" id="psul:AU252_13320"/>
<evidence type="ECO:0000313" key="2">
    <source>
        <dbReference type="EMBL" id="ALV42018.1"/>
    </source>
</evidence>
<evidence type="ECO:0008006" key="4">
    <source>
        <dbReference type="Google" id="ProtNLM"/>
    </source>
</evidence>
<protein>
    <recommendedName>
        <fullName evidence="4">Transposase</fullName>
    </recommendedName>
</protein>
<dbReference type="EMBL" id="CP013747">
    <property type="protein sequence ID" value="ALV42018.1"/>
    <property type="molecule type" value="Genomic_DNA"/>
</dbReference>
<sequence length="70" mass="7588">MPNPVSATAHVGQPDKELTGGASRDARKRIRPLEQENEILRRAPFVASKLHRVLSAKPSRHPGALVRSAG</sequence>